<evidence type="ECO:0000313" key="7">
    <source>
        <dbReference type="EMBL" id="KIU16951.1"/>
    </source>
</evidence>
<dbReference type="FunFam" id="3.40.50.1820:FF:000117">
    <property type="entry name" value="Monoglyceride lipase, putative"/>
    <property type="match status" value="1"/>
</dbReference>
<organism evidence="7 8">
    <name type="scientific">Mycolicibacterium llatzerense</name>
    <dbReference type="NCBI Taxonomy" id="280871"/>
    <lineage>
        <taxon>Bacteria</taxon>
        <taxon>Bacillati</taxon>
        <taxon>Actinomycetota</taxon>
        <taxon>Actinomycetes</taxon>
        <taxon>Mycobacteriales</taxon>
        <taxon>Mycobacteriaceae</taxon>
        <taxon>Mycolicibacterium</taxon>
    </lineage>
</organism>
<dbReference type="SUPFAM" id="SSF53474">
    <property type="entry name" value="alpha/beta-Hydrolases"/>
    <property type="match status" value="1"/>
</dbReference>
<sequence>MATTRSERSFDGIGGTKIVYDVWVPNTDPTGVVVLSHGFGEHARRYDHVAQRFGEAGLITFALDHRGHGRSGGKRVVVRDISEYTGDFHHLVGIATAEYPELKRVVLGHSMGGGIVFAYGVEHPDDYHLMVLSGPAVDARSQVSLPLALAAKLLGSILPGLPAESLPFDAVSRDPEVVAAYNADPLVYHGKVPAGVGKVLIEVGETMPQRAAALTAPLLVVHGEDDKLVPVAGSRKLVECVGSSDVALKVYPELYHEVFNEPERAVVLDDVVSWIEVRL</sequence>
<dbReference type="EMBL" id="JXST01000012">
    <property type="protein sequence ID" value="KIU16951.1"/>
    <property type="molecule type" value="Genomic_DNA"/>
</dbReference>
<dbReference type="STRING" id="280871.TL10_10390"/>
<dbReference type="InterPro" id="IPR029058">
    <property type="entry name" value="AB_hydrolase_fold"/>
</dbReference>
<comment type="caution">
    <text evidence="7">The sequence shown here is derived from an EMBL/GenBank/DDBJ whole genome shotgun (WGS) entry which is preliminary data.</text>
</comment>
<dbReference type="PANTHER" id="PTHR11614">
    <property type="entry name" value="PHOSPHOLIPASE-RELATED"/>
    <property type="match status" value="1"/>
</dbReference>
<reference evidence="7 8" key="1">
    <citation type="submission" date="2015-01" db="EMBL/GenBank/DDBJ databases">
        <title>Genome sequence of Mycobacterium llatzerense and Mycobacterium immunogenum recovered from brain abscess.</title>
        <authorList>
            <person name="Greninger A.L."/>
            <person name="Langelier C."/>
            <person name="Cunningham G."/>
            <person name="Chiu C.Y."/>
            <person name="Miller S."/>
        </authorList>
    </citation>
    <scope>NUCLEOTIDE SEQUENCE [LARGE SCALE GENOMIC DNA]</scope>
    <source>
        <strain evidence="7 8">CLUC14</strain>
    </source>
</reference>
<keyword evidence="7" id="KW-0378">Hydrolase</keyword>
<dbReference type="OrthoDB" id="9806902at2"/>
<proteinExistence type="inferred from homology"/>
<dbReference type="InterPro" id="IPR051044">
    <property type="entry name" value="MAG_DAG_Lipase"/>
</dbReference>
<comment type="similarity">
    <text evidence="3">Belongs to the AB hydrolase superfamily.</text>
</comment>
<gene>
    <name evidence="7" type="ORF">TL10_10390</name>
</gene>
<name>A0A0D1LLY4_9MYCO</name>
<evidence type="ECO:0000259" key="6">
    <source>
        <dbReference type="Pfam" id="PF12146"/>
    </source>
</evidence>
<evidence type="ECO:0000256" key="5">
    <source>
        <dbReference type="ARBA" id="ARBA00071261"/>
    </source>
</evidence>
<evidence type="ECO:0000256" key="4">
    <source>
        <dbReference type="ARBA" id="ARBA00013254"/>
    </source>
</evidence>
<dbReference type="PRINTS" id="PR00111">
    <property type="entry name" value="ABHYDROLASE"/>
</dbReference>
<dbReference type="PATRIC" id="fig|280871.6.peg.2153"/>
<dbReference type="EC" id="3.1.1.23" evidence="4"/>
<dbReference type="RefSeq" id="WP_043985597.1">
    <property type="nucleotide sequence ID" value="NZ_JXST01000012.1"/>
</dbReference>
<dbReference type="GO" id="GO:0047372">
    <property type="term" value="F:monoacylglycerol lipase activity"/>
    <property type="evidence" value="ECO:0007669"/>
    <property type="project" value="UniProtKB-EC"/>
</dbReference>
<dbReference type="InterPro" id="IPR022742">
    <property type="entry name" value="Hydrolase_4"/>
</dbReference>
<dbReference type="AlphaFoldDB" id="A0A0D1LLY4"/>
<comment type="catalytic activity">
    <reaction evidence="1">
        <text>Hydrolyzes glycerol monoesters of long-chain fatty acids.</text>
        <dbReference type="EC" id="3.1.1.23"/>
    </reaction>
</comment>
<evidence type="ECO:0000256" key="1">
    <source>
        <dbReference type="ARBA" id="ARBA00001613"/>
    </source>
</evidence>
<evidence type="ECO:0000256" key="3">
    <source>
        <dbReference type="ARBA" id="ARBA00008645"/>
    </source>
</evidence>
<keyword evidence="8" id="KW-1185">Reference proteome</keyword>
<evidence type="ECO:0000313" key="8">
    <source>
        <dbReference type="Proteomes" id="UP000032221"/>
    </source>
</evidence>
<protein>
    <recommendedName>
        <fullName evidence="5">Monoacylglycerol lipase</fullName>
        <ecNumber evidence="4">3.1.1.23</ecNumber>
    </recommendedName>
</protein>
<dbReference type="Gene3D" id="3.40.50.1820">
    <property type="entry name" value="alpha/beta hydrolase"/>
    <property type="match status" value="1"/>
</dbReference>
<feature type="domain" description="Serine aminopeptidase S33" evidence="6">
    <location>
        <begin position="28"/>
        <end position="263"/>
    </location>
</feature>
<evidence type="ECO:0000256" key="2">
    <source>
        <dbReference type="ARBA" id="ARBA00004191"/>
    </source>
</evidence>
<dbReference type="Proteomes" id="UP000032221">
    <property type="component" value="Unassembled WGS sequence"/>
</dbReference>
<accession>A0A0D1LLY4</accession>
<dbReference type="InterPro" id="IPR000073">
    <property type="entry name" value="AB_hydrolase_1"/>
</dbReference>
<comment type="subcellular location">
    <subcellularLocation>
        <location evidence="2">Secreted</location>
        <location evidence="2">Cell wall</location>
    </subcellularLocation>
</comment>
<dbReference type="Pfam" id="PF12146">
    <property type="entry name" value="Hydrolase_4"/>
    <property type="match status" value="1"/>
</dbReference>